<name>A0A1H4SCJ1_9MICC</name>
<reference evidence="7 8" key="1">
    <citation type="submission" date="2016-10" db="EMBL/GenBank/DDBJ databases">
        <authorList>
            <person name="de Groot N.N."/>
        </authorList>
    </citation>
    <scope>NUCLEOTIDE SEQUENCE [LARGE SCALE GENOMIC DNA]</scope>
    <source>
        <strain evidence="7 8">DSM 10495</strain>
    </source>
</reference>
<proteinExistence type="predicted"/>
<protein>
    <submittedName>
        <fullName evidence="7">O-antigen ligase</fullName>
    </submittedName>
</protein>
<keyword evidence="7" id="KW-0436">Ligase</keyword>
<evidence type="ECO:0000256" key="3">
    <source>
        <dbReference type="ARBA" id="ARBA00022989"/>
    </source>
</evidence>
<comment type="subcellular location">
    <subcellularLocation>
        <location evidence="1">Membrane</location>
        <topology evidence="1">Multi-pass membrane protein</topology>
    </subcellularLocation>
</comment>
<dbReference type="InterPro" id="IPR007016">
    <property type="entry name" value="O-antigen_ligase-rel_domated"/>
</dbReference>
<evidence type="ECO:0000313" key="8">
    <source>
        <dbReference type="Proteomes" id="UP000182652"/>
    </source>
</evidence>
<dbReference type="GO" id="GO:0016874">
    <property type="term" value="F:ligase activity"/>
    <property type="evidence" value="ECO:0007669"/>
    <property type="project" value="UniProtKB-KW"/>
</dbReference>
<dbReference type="EMBL" id="FNSN01000003">
    <property type="protein sequence ID" value="SEC41882.1"/>
    <property type="molecule type" value="Genomic_DNA"/>
</dbReference>
<evidence type="ECO:0000256" key="1">
    <source>
        <dbReference type="ARBA" id="ARBA00004141"/>
    </source>
</evidence>
<feature type="domain" description="O-antigen ligase-related" evidence="6">
    <location>
        <begin position="220"/>
        <end position="360"/>
    </location>
</feature>
<keyword evidence="3 5" id="KW-1133">Transmembrane helix</keyword>
<organism evidence="7 8">
    <name type="scientific">Arthrobacter woluwensis</name>
    <dbReference type="NCBI Taxonomy" id="156980"/>
    <lineage>
        <taxon>Bacteria</taxon>
        <taxon>Bacillati</taxon>
        <taxon>Actinomycetota</taxon>
        <taxon>Actinomycetes</taxon>
        <taxon>Micrococcales</taxon>
        <taxon>Micrococcaceae</taxon>
        <taxon>Arthrobacter</taxon>
    </lineage>
</organism>
<evidence type="ECO:0000313" key="7">
    <source>
        <dbReference type="EMBL" id="SEC41882.1"/>
    </source>
</evidence>
<dbReference type="GO" id="GO:0016020">
    <property type="term" value="C:membrane"/>
    <property type="evidence" value="ECO:0007669"/>
    <property type="project" value="UniProtKB-SubCell"/>
</dbReference>
<evidence type="ECO:0000259" key="6">
    <source>
        <dbReference type="Pfam" id="PF04932"/>
    </source>
</evidence>
<gene>
    <name evidence="7" type="ORF">SAMN04489745_2821</name>
</gene>
<feature type="transmembrane region" description="Helical" evidence="5">
    <location>
        <begin position="189"/>
        <end position="208"/>
    </location>
</feature>
<dbReference type="PANTHER" id="PTHR37422:SF13">
    <property type="entry name" value="LIPOPOLYSACCHARIDE BIOSYNTHESIS PROTEIN PA4999-RELATED"/>
    <property type="match status" value="1"/>
</dbReference>
<feature type="transmembrane region" description="Helical" evidence="5">
    <location>
        <begin position="237"/>
        <end position="252"/>
    </location>
</feature>
<dbReference type="RefSeq" id="WP_139244701.1">
    <property type="nucleotide sequence ID" value="NZ_FNSN01000003.1"/>
</dbReference>
<feature type="transmembrane region" description="Helical" evidence="5">
    <location>
        <begin position="114"/>
        <end position="135"/>
    </location>
</feature>
<keyword evidence="4 5" id="KW-0472">Membrane</keyword>
<sequence length="444" mass="47234">MSAVTVPGPRRLADARGPARDRTVLGPVAATVVVTLVWLLLELSVQPWSRSDSLGGTDSSSLLKGVVLLACLLGLVVLTPPRTRLAVPPVFRIYLLFTVAVILSSLLLPSSLTIMVRAGRFMAGIAVLVLLFPLIKDRAHTFVRIMFGVHLVLGFSVLAGMVLLPSQAWLDGRNFAQGGRLMGAIMPMMPPRVGEIGAVVLGLGILLWALRLLPLPVALAAVALGAALIVLSRTRTAPLAALTGLLLAALALRRHQGARRIAAVFLAACVAAAPFLGTISTWALRGQDTSQLERLSGRTLVWDFILSQPMTDLTRWFGHGLGEKRILLRRGEGDINYMAIDNSWLDSYWESGLVGLVLIVAATLAALVYALRTPEPGARAVAAFLCGYVLVASINESGLCDLSSMTLLLLASAQLSLCGRFHTKGLPAGDVSRGPRFSILSGRK</sequence>
<feature type="transmembrane region" description="Helical" evidence="5">
    <location>
        <begin position="147"/>
        <end position="169"/>
    </location>
</feature>
<feature type="transmembrane region" description="Helical" evidence="5">
    <location>
        <begin position="61"/>
        <end position="78"/>
    </location>
</feature>
<feature type="transmembrane region" description="Helical" evidence="5">
    <location>
        <begin position="24"/>
        <end position="41"/>
    </location>
</feature>
<evidence type="ECO:0000256" key="2">
    <source>
        <dbReference type="ARBA" id="ARBA00022692"/>
    </source>
</evidence>
<keyword evidence="8" id="KW-1185">Reference proteome</keyword>
<feature type="transmembrane region" description="Helical" evidence="5">
    <location>
        <begin position="264"/>
        <end position="284"/>
    </location>
</feature>
<dbReference type="PANTHER" id="PTHR37422">
    <property type="entry name" value="TEICHURONIC ACID BIOSYNTHESIS PROTEIN TUAE"/>
    <property type="match status" value="1"/>
</dbReference>
<dbReference type="InterPro" id="IPR051533">
    <property type="entry name" value="WaaL-like"/>
</dbReference>
<dbReference type="Proteomes" id="UP000182652">
    <property type="component" value="Unassembled WGS sequence"/>
</dbReference>
<accession>A0A1H4SCJ1</accession>
<dbReference type="STRING" id="156980.SAMN04489745_2821"/>
<feature type="transmembrane region" description="Helical" evidence="5">
    <location>
        <begin position="215"/>
        <end position="231"/>
    </location>
</feature>
<feature type="transmembrane region" description="Helical" evidence="5">
    <location>
        <begin position="352"/>
        <end position="371"/>
    </location>
</feature>
<dbReference type="Pfam" id="PF04932">
    <property type="entry name" value="Wzy_C"/>
    <property type="match status" value="1"/>
</dbReference>
<evidence type="ECO:0000256" key="4">
    <source>
        <dbReference type="ARBA" id="ARBA00023136"/>
    </source>
</evidence>
<feature type="transmembrane region" description="Helical" evidence="5">
    <location>
        <begin position="90"/>
        <end position="108"/>
    </location>
</feature>
<evidence type="ECO:0000256" key="5">
    <source>
        <dbReference type="SAM" id="Phobius"/>
    </source>
</evidence>
<dbReference type="AlphaFoldDB" id="A0A1H4SCJ1"/>
<keyword evidence="2 5" id="KW-0812">Transmembrane</keyword>